<proteinExistence type="predicted"/>
<evidence type="ECO:0000256" key="1">
    <source>
        <dbReference type="ARBA" id="ARBA00022741"/>
    </source>
</evidence>
<reference evidence="6" key="1">
    <citation type="journal article" date="2023" name="IMA Fungus">
        <title>Comparative genomic study of the Penicillium genus elucidates a diverse pangenome and 15 lateral gene transfer events.</title>
        <authorList>
            <person name="Petersen C."/>
            <person name="Sorensen T."/>
            <person name="Nielsen M.R."/>
            <person name="Sondergaard T.E."/>
            <person name="Sorensen J.L."/>
            <person name="Fitzpatrick D.A."/>
            <person name="Frisvad J.C."/>
            <person name="Nielsen K.L."/>
        </authorList>
    </citation>
    <scope>NUCLEOTIDE SEQUENCE</scope>
    <source>
        <strain evidence="6">IBT 17514</strain>
    </source>
</reference>
<dbReference type="SMART" id="SM00053">
    <property type="entry name" value="DYNc"/>
    <property type="match status" value="1"/>
</dbReference>
<dbReference type="InterPro" id="IPR022812">
    <property type="entry name" value="Dynamin"/>
</dbReference>
<dbReference type="GO" id="GO:0003924">
    <property type="term" value="F:GTPase activity"/>
    <property type="evidence" value="ECO:0007669"/>
    <property type="project" value="InterPro"/>
</dbReference>
<dbReference type="Pfam" id="PF01031">
    <property type="entry name" value="Dynamin_M"/>
    <property type="match status" value="1"/>
</dbReference>
<comment type="caution">
    <text evidence="6">The sequence shown here is derived from an EMBL/GenBank/DDBJ whole genome shotgun (WGS) entry which is preliminary data.</text>
</comment>
<evidence type="ECO:0000313" key="6">
    <source>
        <dbReference type="EMBL" id="KAJ5727293.1"/>
    </source>
</evidence>
<feature type="domain" description="Dynamin-type G" evidence="5">
    <location>
        <begin position="51"/>
        <end position="374"/>
    </location>
</feature>
<feature type="domain" description="GED" evidence="4">
    <location>
        <begin position="699"/>
        <end position="792"/>
    </location>
</feature>
<dbReference type="EMBL" id="JAQJAN010000006">
    <property type="protein sequence ID" value="KAJ5727293.1"/>
    <property type="molecule type" value="Genomic_DNA"/>
</dbReference>
<dbReference type="InterPro" id="IPR030381">
    <property type="entry name" value="G_DYNAMIN_dom"/>
</dbReference>
<organism evidence="6 7">
    <name type="scientific">Penicillium malachiteum</name>
    <dbReference type="NCBI Taxonomy" id="1324776"/>
    <lineage>
        <taxon>Eukaryota</taxon>
        <taxon>Fungi</taxon>
        <taxon>Dikarya</taxon>
        <taxon>Ascomycota</taxon>
        <taxon>Pezizomycotina</taxon>
        <taxon>Eurotiomycetes</taxon>
        <taxon>Eurotiomycetidae</taxon>
        <taxon>Eurotiales</taxon>
        <taxon>Aspergillaceae</taxon>
        <taxon>Penicillium</taxon>
    </lineage>
</organism>
<reference evidence="6" key="2">
    <citation type="submission" date="2023-01" db="EMBL/GenBank/DDBJ databases">
        <authorList>
            <person name="Petersen C."/>
        </authorList>
    </citation>
    <scope>NUCLEOTIDE SEQUENCE</scope>
    <source>
        <strain evidence="6">IBT 17514</strain>
    </source>
</reference>
<evidence type="ECO:0000259" key="5">
    <source>
        <dbReference type="PROSITE" id="PS51718"/>
    </source>
</evidence>
<dbReference type="InterPro" id="IPR027417">
    <property type="entry name" value="P-loop_NTPase"/>
</dbReference>
<dbReference type="GO" id="GO:0005874">
    <property type="term" value="C:microtubule"/>
    <property type="evidence" value="ECO:0007669"/>
    <property type="project" value="TreeGrafter"/>
</dbReference>
<feature type="region of interest" description="Disordered" evidence="3">
    <location>
        <begin position="473"/>
        <end position="510"/>
    </location>
</feature>
<gene>
    <name evidence="6" type="ORF">N7493_005113</name>
</gene>
<dbReference type="Gene3D" id="3.40.50.300">
    <property type="entry name" value="P-loop containing nucleotide triphosphate hydrolases"/>
    <property type="match status" value="1"/>
</dbReference>
<dbReference type="PANTHER" id="PTHR11566">
    <property type="entry name" value="DYNAMIN"/>
    <property type="match status" value="1"/>
</dbReference>
<feature type="region of interest" description="Disordered" evidence="3">
    <location>
        <begin position="788"/>
        <end position="820"/>
    </location>
</feature>
<dbReference type="InterPro" id="IPR000375">
    <property type="entry name" value="Dynamin_stalk"/>
</dbReference>
<keyword evidence="1" id="KW-0547">Nucleotide-binding</keyword>
<dbReference type="InterPro" id="IPR001401">
    <property type="entry name" value="Dynamin_GTPase"/>
</dbReference>
<dbReference type="PROSITE" id="PS51388">
    <property type="entry name" value="GED"/>
    <property type="match status" value="1"/>
</dbReference>
<dbReference type="GO" id="GO:0005886">
    <property type="term" value="C:plasma membrane"/>
    <property type="evidence" value="ECO:0007669"/>
    <property type="project" value="TreeGrafter"/>
</dbReference>
<evidence type="ECO:0000313" key="7">
    <source>
        <dbReference type="Proteomes" id="UP001215712"/>
    </source>
</evidence>
<accession>A0AAD6HM23</accession>
<dbReference type="Gene3D" id="1.20.120.1240">
    <property type="entry name" value="Dynamin, middle domain"/>
    <property type="match status" value="1"/>
</dbReference>
<feature type="compositionally biased region" description="Basic and acidic residues" evidence="3">
    <location>
        <begin position="788"/>
        <end position="797"/>
    </location>
</feature>
<sequence length="820" mass="93338">MSHDQNVPDIGSNALNGESNLPSSLELLTLDMRDLVRRVQQLSHLGIEDNSIALPKICVVGDQSTGKSSLIEAISEIKVPRSADTCTRCPMEIVLRESDPDQQWKCVVSLVHGYYYDPQKQLKSKGPDKSEYLGPWLRKSSQDDYKFLTLTDKDQVQDTIWRAQLAILNPTTDSQDFLPPRDIEFAAKEVKFSPNVIRLDISGPDLPNLSFYDLPGVINQADNDREKYVVGLIQKLVRQYVSQENCIVLITQSMTDDASNSSAGRLVRDVNGAKQRTLGVMTKPDRLETSQSNYHQWIEILEGKKFEFDLGWYIVKNNPDPEVDHATARQEEEIFFANAFWAGVMASFQERFGVRKLVTTLSLLLRVQIQKCLPSIIKQIEEKATRIENELKTLPDPPLINHSFVLIDKVVKLGQQFNCLFSDGYESALLQKPWNDLVLDFKKALETTKPLIVLSAPLDQKLLKEKIDSDFEIIPAPGSGPGPSPRGVKRKAPASENSKTQQGTPQSATEKRVYLTDSFEGLETPKRFTLEEIQILKQECQHAGVPNQIDPRAIQKLNRSMIKHWKVVVQHFARALHGVLEKAVSNALNDVMSMYRQTELYREFQKIIHDFLKKVTDDYDEQVIAYFKMEYENPFTMAQSEHKQKTSKVLADLSKARQLARSKVWQKVRGMSEDDKANAQVDHKANVQTDLGPDPFSQEIEMLSSSRGYYEIAAMRFTDMVCLLAESKIRARCRVELKETLEDRFGSTSEERCRELMAEDPEREHRRTDLTRQKARLTQALIRLSAMHKTDDDDKAPSDGTMENGEDLADWDTYNDVYAA</sequence>
<feature type="non-terminal residue" evidence="6">
    <location>
        <position position="1"/>
    </location>
</feature>
<keyword evidence="7" id="KW-1185">Reference proteome</keyword>
<dbReference type="GO" id="GO:0031623">
    <property type="term" value="P:receptor internalization"/>
    <property type="evidence" value="ECO:0007669"/>
    <property type="project" value="TreeGrafter"/>
</dbReference>
<name>A0AAD6HM23_9EURO</name>
<dbReference type="GO" id="GO:0008017">
    <property type="term" value="F:microtubule binding"/>
    <property type="evidence" value="ECO:0007669"/>
    <property type="project" value="TreeGrafter"/>
</dbReference>
<dbReference type="GO" id="GO:0005525">
    <property type="term" value="F:GTP binding"/>
    <property type="evidence" value="ECO:0007669"/>
    <property type="project" value="InterPro"/>
</dbReference>
<dbReference type="SUPFAM" id="SSF52540">
    <property type="entry name" value="P-loop containing nucleoside triphosphate hydrolases"/>
    <property type="match status" value="1"/>
</dbReference>
<protein>
    <recommendedName>
        <fullName evidence="8">Dynamin family protein</fullName>
    </recommendedName>
</protein>
<evidence type="ECO:0000256" key="3">
    <source>
        <dbReference type="SAM" id="MobiDB-lite"/>
    </source>
</evidence>
<dbReference type="GO" id="GO:0005737">
    <property type="term" value="C:cytoplasm"/>
    <property type="evidence" value="ECO:0007669"/>
    <property type="project" value="TreeGrafter"/>
</dbReference>
<keyword evidence="2" id="KW-0342">GTP-binding</keyword>
<dbReference type="PROSITE" id="PS51718">
    <property type="entry name" value="G_DYNAMIN_2"/>
    <property type="match status" value="1"/>
</dbReference>
<dbReference type="Pfam" id="PF00350">
    <property type="entry name" value="Dynamin_N"/>
    <property type="match status" value="1"/>
</dbReference>
<feature type="compositionally biased region" description="Polar residues" evidence="3">
    <location>
        <begin position="495"/>
        <end position="508"/>
    </location>
</feature>
<dbReference type="AlphaFoldDB" id="A0AAD6HM23"/>
<dbReference type="InterPro" id="IPR020850">
    <property type="entry name" value="GED_dom"/>
</dbReference>
<evidence type="ECO:0008006" key="8">
    <source>
        <dbReference type="Google" id="ProtNLM"/>
    </source>
</evidence>
<dbReference type="Proteomes" id="UP001215712">
    <property type="component" value="Unassembled WGS sequence"/>
</dbReference>
<dbReference type="PANTHER" id="PTHR11566:SF131">
    <property type="entry name" value="GTPASE, PUTATIVE (AFU_ORTHOLOGUE AFUA_6G07630)-RELATED"/>
    <property type="match status" value="1"/>
</dbReference>
<dbReference type="CDD" id="cd08771">
    <property type="entry name" value="DLP_1"/>
    <property type="match status" value="1"/>
</dbReference>
<evidence type="ECO:0000256" key="2">
    <source>
        <dbReference type="ARBA" id="ARBA00023134"/>
    </source>
</evidence>
<dbReference type="PRINTS" id="PR00195">
    <property type="entry name" value="DYNAMIN"/>
</dbReference>
<dbReference type="InterPro" id="IPR045063">
    <property type="entry name" value="Dynamin_N"/>
</dbReference>
<evidence type="ECO:0000259" key="4">
    <source>
        <dbReference type="PROSITE" id="PS51388"/>
    </source>
</evidence>